<keyword evidence="9" id="KW-1185">Reference proteome</keyword>
<dbReference type="InterPro" id="IPR051476">
    <property type="entry name" value="Bac_ResReg_Asp_Phosphatase"/>
</dbReference>
<sequence>MIEKNVKMFLKTFVSLWLFFVCVFVNAQNKRVVDSLLQIIHQKSVADTTLAIAFNDIGVEYAISKPLLAEDYIMKALAISQQNNNPRGIAGSYNSLGKVYLYQNEYDTALKYFEKALQVSKKSNHIWEQASALHQIAATHVYSGNYHEGISVLEKSGALFLKKNDSLSYAKSLQTLAVAYKRLGRLSVATKKYLASIKIYKQLNITTGITHSNYQLGDILSIKKEYRKALPYLNSSLSGFQEMGNFKFILVNHQSLGWCYKELKDYDNAIKHYEKALEIYKNKYPISNSCYVLSMLSEIYYDLNQLDKATYYQKKAVLELNSNKKMYKLGKAYTYISMGTLFLKQKKTDSAVFYAQKALKHTRKNGFLRAKMDAYHLLALAAEEKNNNIVALEYFKKLAMLKDSIQELENKTLVYELSAQYEANEKDLKIEQFEKSTKTKRKQIVALMILGLVCIAFLLVGGKILRKKNKQKQKLEEIVERKNKELTTNTLHLLKKNNTLNNVKEKVTDLCNAQDANIYEYRKVLQVINFDKKEDQNWRLFRELFEESHQGFYKEIKDRFPSITSKELRLICLLRLNLSSKEISTFLNISTEGVKKARHRLRKKLKLTIEESLEDYIMSI</sequence>
<feature type="transmembrane region" description="Helical" evidence="7">
    <location>
        <begin position="444"/>
        <end position="465"/>
    </location>
</feature>
<proteinExistence type="inferred from homology"/>
<dbReference type="EMBL" id="JAYKLX010000003">
    <property type="protein sequence ID" value="MEB3345365.1"/>
    <property type="molecule type" value="Genomic_DNA"/>
</dbReference>
<evidence type="ECO:0000256" key="5">
    <source>
        <dbReference type="ARBA" id="ARBA00038253"/>
    </source>
</evidence>
<dbReference type="PROSITE" id="PS50293">
    <property type="entry name" value="TPR_REGION"/>
    <property type="match status" value="1"/>
</dbReference>
<evidence type="ECO:0000313" key="8">
    <source>
        <dbReference type="EMBL" id="MEB3345365.1"/>
    </source>
</evidence>
<keyword evidence="3" id="KW-0677">Repeat</keyword>
<evidence type="ECO:0000256" key="3">
    <source>
        <dbReference type="ARBA" id="ARBA00022737"/>
    </source>
</evidence>
<evidence type="ECO:0000256" key="7">
    <source>
        <dbReference type="SAM" id="Phobius"/>
    </source>
</evidence>
<dbReference type="Gene3D" id="1.10.10.10">
    <property type="entry name" value="Winged helix-like DNA-binding domain superfamily/Winged helix DNA-binding domain"/>
    <property type="match status" value="1"/>
</dbReference>
<reference evidence="8 9" key="1">
    <citation type="journal article" date="2013" name="Int. J. Syst. Evol. Microbiol.">
        <title>Aquimarina gracilis sp. nov., isolated from the gut microflora of a mussel, Mytilus coruscus, and emended description of Aquimarina spongiae.</title>
        <authorList>
            <person name="Park S.C."/>
            <person name="Choe H.N."/>
            <person name="Baik K.S."/>
            <person name="Seong C.N."/>
        </authorList>
    </citation>
    <scope>NUCLEOTIDE SEQUENCE [LARGE SCALE GENOMIC DNA]</scope>
    <source>
        <strain evidence="8 9">PSC32</strain>
    </source>
</reference>
<dbReference type="InterPro" id="IPR011990">
    <property type="entry name" value="TPR-like_helical_dom_sf"/>
</dbReference>
<keyword evidence="7" id="KW-0812">Transmembrane</keyword>
<evidence type="ECO:0000313" key="9">
    <source>
        <dbReference type="Proteomes" id="UP001327027"/>
    </source>
</evidence>
<evidence type="ECO:0000256" key="4">
    <source>
        <dbReference type="ARBA" id="ARBA00022803"/>
    </source>
</evidence>
<dbReference type="Gene3D" id="1.25.40.10">
    <property type="entry name" value="Tetratricopeptide repeat domain"/>
    <property type="match status" value="3"/>
</dbReference>
<dbReference type="SUPFAM" id="SSF46894">
    <property type="entry name" value="C-terminal effector domain of the bipartite response regulators"/>
    <property type="match status" value="1"/>
</dbReference>
<feature type="repeat" description="TPR" evidence="6">
    <location>
        <begin position="90"/>
        <end position="123"/>
    </location>
</feature>
<dbReference type="InterPro" id="IPR019734">
    <property type="entry name" value="TPR_rpt"/>
</dbReference>
<keyword evidence="4 6" id="KW-0802">TPR repeat</keyword>
<name>A0ABU5ZTE9_9FLAO</name>
<feature type="repeat" description="TPR" evidence="6">
    <location>
        <begin position="332"/>
        <end position="365"/>
    </location>
</feature>
<protein>
    <submittedName>
        <fullName evidence="8">Tetratricopeptide repeat protein</fullName>
    </submittedName>
</protein>
<comment type="caution">
    <text evidence="8">The sequence shown here is derived from an EMBL/GenBank/DDBJ whole genome shotgun (WGS) entry which is preliminary data.</text>
</comment>
<keyword evidence="2" id="KW-0963">Cytoplasm</keyword>
<dbReference type="PANTHER" id="PTHR46630">
    <property type="entry name" value="TETRATRICOPEPTIDE REPEAT PROTEIN 29"/>
    <property type="match status" value="1"/>
</dbReference>
<dbReference type="SUPFAM" id="SSF48452">
    <property type="entry name" value="TPR-like"/>
    <property type="match status" value="3"/>
</dbReference>
<dbReference type="SMART" id="SM00028">
    <property type="entry name" value="TPR"/>
    <property type="match status" value="7"/>
</dbReference>
<comment type="similarity">
    <text evidence="5">Belongs to the Rap family.</text>
</comment>
<keyword evidence="7" id="KW-0472">Membrane</keyword>
<accession>A0ABU5ZTE9</accession>
<dbReference type="Pfam" id="PF13424">
    <property type="entry name" value="TPR_12"/>
    <property type="match status" value="3"/>
</dbReference>
<organism evidence="8 9">
    <name type="scientific">Aquimarina gracilis</name>
    <dbReference type="NCBI Taxonomy" id="874422"/>
    <lineage>
        <taxon>Bacteria</taxon>
        <taxon>Pseudomonadati</taxon>
        <taxon>Bacteroidota</taxon>
        <taxon>Flavobacteriia</taxon>
        <taxon>Flavobacteriales</taxon>
        <taxon>Flavobacteriaceae</taxon>
        <taxon>Aquimarina</taxon>
    </lineage>
</organism>
<dbReference type="Proteomes" id="UP001327027">
    <property type="component" value="Unassembled WGS sequence"/>
</dbReference>
<feature type="repeat" description="TPR" evidence="6">
    <location>
        <begin position="250"/>
        <end position="283"/>
    </location>
</feature>
<dbReference type="PROSITE" id="PS50005">
    <property type="entry name" value="TPR"/>
    <property type="match status" value="3"/>
</dbReference>
<dbReference type="RefSeq" id="WP_324179391.1">
    <property type="nucleotide sequence ID" value="NZ_BAABAW010000008.1"/>
</dbReference>
<dbReference type="InterPro" id="IPR036388">
    <property type="entry name" value="WH-like_DNA-bd_sf"/>
</dbReference>
<evidence type="ECO:0000256" key="2">
    <source>
        <dbReference type="ARBA" id="ARBA00022490"/>
    </source>
</evidence>
<dbReference type="InterPro" id="IPR016032">
    <property type="entry name" value="Sig_transdc_resp-reg_C-effctor"/>
</dbReference>
<evidence type="ECO:0000256" key="1">
    <source>
        <dbReference type="ARBA" id="ARBA00004496"/>
    </source>
</evidence>
<keyword evidence="7" id="KW-1133">Transmembrane helix</keyword>
<evidence type="ECO:0000256" key="6">
    <source>
        <dbReference type="PROSITE-ProRule" id="PRU00339"/>
    </source>
</evidence>
<comment type="subcellular location">
    <subcellularLocation>
        <location evidence="1">Cytoplasm</location>
    </subcellularLocation>
</comment>
<gene>
    <name evidence="8" type="ORF">U6A24_07845</name>
</gene>
<dbReference type="PANTHER" id="PTHR46630:SF1">
    <property type="entry name" value="TETRATRICOPEPTIDE REPEAT PROTEIN 29"/>
    <property type="match status" value="1"/>
</dbReference>